<proteinExistence type="predicted"/>
<dbReference type="Proteomes" id="UP001199355">
    <property type="component" value="Unassembled WGS sequence"/>
</dbReference>
<evidence type="ECO:0000313" key="1">
    <source>
        <dbReference type="EMBL" id="MCC2167646.1"/>
    </source>
</evidence>
<dbReference type="InterPro" id="IPR013785">
    <property type="entry name" value="Aldolase_TIM"/>
</dbReference>
<dbReference type="InterPro" id="IPR017853">
    <property type="entry name" value="GH"/>
</dbReference>
<comment type="caution">
    <text evidence="1">The sequence shown here is derived from an EMBL/GenBank/DDBJ whole genome shotgun (WGS) entry which is preliminary data.</text>
</comment>
<name>A0AAE3ATN4_9FIRM</name>
<reference evidence="1 2" key="1">
    <citation type="submission" date="2021-10" db="EMBL/GenBank/DDBJ databases">
        <title>Anaerobic single-cell dispensing facilitates the cultivation of human gut bacteria.</title>
        <authorList>
            <person name="Afrizal A."/>
        </authorList>
    </citation>
    <scope>NUCLEOTIDE SEQUENCE [LARGE SCALE GENOMIC DNA]</scope>
    <source>
        <strain evidence="1 2">CLA-AA-H244</strain>
    </source>
</reference>
<sequence length="532" mass="60400">MKTEGKRNLLRQPDEIRLMTGSAQTEQETAPDAAAFRAGDVTVEFAEADGSLAVFVQAQNTPVRELVLTWKAMFGGAGEVLGDTWERGYGDLEWKKEADHIGMPWYFFRHEAGKCLAFGVKVRPSAMCWWEKDGADVKLHLDVRCGTYGVKLGGRKLEAARVVMASYVLEEADTPVEVFEACRAFCSEMCDDPDCRDTVIYGGNNWYYAYGKSSAREILGDSAYLAEMTEGIENRPFMVMDDGWQIDHSDSYNGGPWRVGNADYGDMGELAAQMRAKNVRPGIWFRPLYDHSADIPAEWRLERNAEVFDISVPEVLEHIAQDIRQLGDWGYELIKHDFSTYDIFGCWGFEMGTRLTNGSWRFHDHTKTTAELIVRFYEVIHEAAKREDRQDVLILGCNCIGHLGAGLMQGNRTGDDTSGVEWERTRKMGINTLAFRMLQQGTFYGADADCVGITEHIDWNKNRQWMEVLAESGTPFFVSVKPGFLNESQKEELKEAYRKASQPHPAAVPLDWMETKTPEKWQTYAGRREYNF</sequence>
<keyword evidence="2" id="KW-1185">Reference proteome</keyword>
<dbReference type="AlphaFoldDB" id="A0AAE3ATN4"/>
<dbReference type="SUPFAM" id="SSF51445">
    <property type="entry name" value="(Trans)glycosidases"/>
    <property type="match status" value="1"/>
</dbReference>
<dbReference type="EMBL" id="JAJEQF010000017">
    <property type="protein sequence ID" value="MCC2167646.1"/>
    <property type="molecule type" value="Genomic_DNA"/>
</dbReference>
<evidence type="ECO:0000313" key="2">
    <source>
        <dbReference type="Proteomes" id="UP001199355"/>
    </source>
</evidence>
<accession>A0AAE3ATN4</accession>
<dbReference type="Gene3D" id="3.20.20.70">
    <property type="entry name" value="Aldolase class I"/>
    <property type="match status" value="1"/>
</dbReference>
<organism evidence="1 2">
    <name type="scientific">Gallintestinimicrobium propionicum</name>
    <dbReference type="NCBI Taxonomy" id="2981770"/>
    <lineage>
        <taxon>Bacteria</taxon>
        <taxon>Bacillati</taxon>
        <taxon>Bacillota</taxon>
        <taxon>Clostridia</taxon>
        <taxon>Lachnospirales</taxon>
        <taxon>Lachnospiraceae</taxon>
        <taxon>Gallintestinimicrobium</taxon>
    </lineage>
</organism>
<protein>
    <submittedName>
        <fullName evidence="1">Alpha-galactosidase</fullName>
    </submittedName>
</protein>
<gene>
    <name evidence="1" type="ORF">LKD45_08080</name>
</gene>
<dbReference type="RefSeq" id="WP_308728212.1">
    <property type="nucleotide sequence ID" value="NZ_JAJEQF010000017.1"/>
</dbReference>